<dbReference type="PANTHER" id="PTHR10520:SF12">
    <property type="entry name" value="TRIFUNCTIONAL PURINE BIOSYNTHETIC PROTEIN ADENOSINE-3"/>
    <property type="match status" value="1"/>
</dbReference>
<dbReference type="GO" id="GO:0004641">
    <property type="term" value="F:phosphoribosylformylglycinamidine cyclo-ligase activity"/>
    <property type="evidence" value="ECO:0007669"/>
    <property type="project" value="InterPro"/>
</dbReference>
<dbReference type="GO" id="GO:0004637">
    <property type="term" value="F:phosphoribosylamine-glycine ligase activity"/>
    <property type="evidence" value="ECO:0007669"/>
    <property type="project" value="TreeGrafter"/>
</dbReference>
<dbReference type="PANTHER" id="PTHR10520">
    <property type="entry name" value="TRIFUNCTIONAL PURINE BIOSYNTHETIC PROTEIN ADENOSINE-3-RELATED"/>
    <property type="match status" value="1"/>
</dbReference>
<dbReference type="EMBL" id="LAZR01004512">
    <property type="protein sequence ID" value="KKN07940.1"/>
    <property type="molecule type" value="Genomic_DNA"/>
</dbReference>
<comment type="caution">
    <text evidence="2">The sequence shown here is derived from an EMBL/GenBank/DDBJ whole genome shotgun (WGS) entry which is preliminary data.</text>
</comment>
<dbReference type="InterPro" id="IPR036921">
    <property type="entry name" value="PurM-like_N_sf"/>
</dbReference>
<evidence type="ECO:0000313" key="2">
    <source>
        <dbReference type="EMBL" id="KKN07940.1"/>
    </source>
</evidence>
<dbReference type="Pfam" id="PF00586">
    <property type="entry name" value="AIRS"/>
    <property type="match status" value="1"/>
</dbReference>
<gene>
    <name evidence="2" type="ORF">LCGC14_1061770</name>
</gene>
<evidence type="ECO:0000259" key="1">
    <source>
        <dbReference type="Pfam" id="PF00586"/>
    </source>
</evidence>
<proteinExistence type="predicted"/>
<organism evidence="2">
    <name type="scientific">marine sediment metagenome</name>
    <dbReference type="NCBI Taxonomy" id="412755"/>
    <lineage>
        <taxon>unclassified sequences</taxon>
        <taxon>metagenomes</taxon>
        <taxon>ecological metagenomes</taxon>
    </lineage>
</organism>
<dbReference type="GO" id="GO:0005829">
    <property type="term" value="C:cytosol"/>
    <property type="evidence" value="ECO:0007669"/>
    <property type="project" value="TreeGrafter"/>
</dbReference>
<name>A0A0F9MKY8_9ZZZZ</name>
<dbReference type="GO" id="GO:0006189">
    <property type="term" value="P:'de novo' IMP biosynthetic process"/>
    <property type="evidence" value="ECO:0007669"/>
    <property type="project" value="InterPro"/>
</dbReference>
<dbReference type="Gene3D" id="3.30.1330.10">
    <property type="entry name" value="PurM-like, N-terminal domain"/>
    <property type="match status" value="1"/>
</dbReference>
<sequence length="393" mass="43949">MDKNKNIYSQLGVSSKKEDVHKAIEKLDKGLFPGAFCTIVNDVSGRKDYCSVFHADGAGTKTSLAYMCYKETGDTTVFRDIVKDAVIMNIDDVICVGATGTMFLSNNLGRNKSLISGDIVSTIIDEYYEYSKKLTSLGLPVIMCGGETADVGDLVKTLILDASVFTSMKKKDVINTDNIKSDDVIVGLASFGQSSYEDKYNSGIGSNGLTLARHGTLSHDYYKKYPEVYNKNIDEKLIFFGRYELSDKIKKLNISIGQALLSPTRTFSPPVLKILKSYRDQIHGIIHNTGGGQTKNLNYGKGIKYIKNNLFSLPIIFEIIQESSETLWREMFQVFNMGHRLEVYCNETIANEIIQIAKKYKIESKIIGQCEKSPIKNKNIVEIKSQYGSFTYK</sequence>
<dbReference type="Gene3D" id="3.90.650.10">
    <property type="entry name" value="PurM-like C-terminal domain"/>
    <property type="match status" value="1"/>
</dbReference>
<dbReference type="SUPFAM" id="SSF56042">
    <property type="entry name" value="PurM C-terminal domain-like"/>
    <property type="match status" value="1"/>
</dbReference>
<dbReference type="InterPro" id="IPR036676">
    <property type="entry name" value="PurM-like_C_sf"/>
</dbReference>
<accession>A0A0F9MKY8</accession>
<dbReference type="InterPro" id="IPR016188">
    <property type="entry name" value="PurM-like_N"/>
</dbReference>
<dbReference type="GO" id="GO:0046084">
    <property type="term" value="P:adenine biosynthetic process"/>
    <property type="evidence" value="ECO:0007669"/>
    <property type="project" value="TreeGrafter"/>
</dbReference>
<protein>
    <recommendedName>
        <fullName evidence="1">PurM-like N-terminal domain-containing protein</fullName>
    </recommendedName>
</protein>
<reference evidence="2" key="1">
    <citation type="journal article" date="2015" name="Nature">
        <title>Complex archaea that bridge the gap between prokaryotes and eukaryotes.</title>
        <authorList>
            <person name="Spang A."/>
            <person name="Saw J.H."/>
            <person name="Jorgensen S.L."/>
            <person name="Zaremba-Niedzwiedzka K."/>
            <person name="Martijn J."/>
            <person name="Lind A.E."/>
            <person name="van Eijk R."/>
            <person name="Schleper C."/>
            <person name="Guy L."/>
            <person name="Ettema T.J."/>
        </authorList>
    </citation>
    <scope>NUCLEOTIDE SEQUENCE</scope>
</reference>
<dbReference type="InterPro" id="IPR004733">
    <property type="entry name" value="PurM_cligase"/>
</dbReference>
<feature type="domain" description="PurM-like N-terminal" evidence="1">
    <location>
        <begin position="47"/>
        <end position="155"/>
    </location>
</feature>
<dbReference type="AlphaFoldDB" id="A0A0F9MKY8"/>
<dbReference type="SUPFAM" id="SSF55326">
    <property type="entry name" value="PurM N-terminal domain-like"/>
    <property type="match status" value="1"/>
</dbReference>